<reference evidence="2 3" key="1">
    <citation type="submission" date="2019-12" db="EMBL/GenBank/DDBJ databases">
        <title>Novel species isolated from a subtropical stream in China.</title>
        <authorList>
            <person name="Lu H."/>
        </authorList>
    </citation>
    <scope>NUCLEOTIDE SEQUENCE [LARGE SCALE GENOMIC DNA]</scope>
    <source>
        <strain evidence="2 3">CY13W</strain>
    </source>
</reference>
<organism evidence="2 3">
    <name type="scientific">Duganella qianjiadongensis</name>
    <dbReference type="NCBI Taxonomy" id="2692176"/>
    <lineage>
        <taxon>Bacteria</taxon>
        <taxon>Pseudomonadati</taxon>
        <taxon>Pseudomonadota</taxon>
        <taxon>Betaproteobacteria</taxon>
        <taxon>Burkholderiales</taxon>
        <taxon>Oxalobacteraceae</taxon>
        <taxon>Telluria group</taxon>
        <taxon>Duganella</taxon>
    </lineage>
</organism>
<protein>
    <recommendedName>
        <fullName evidence="1">SpoVT-AbrB domain-containing protein</fullName>
    </recommendedName>
</protein>
<comment type="caution">
    <text evidence="2">The sequence shown here is derived from an EMBL/GenBank/DDBJ whole genome shotgun (WGS) entry which is preliminary data.</text>
</comment>
<evidence type="ECO:0000313" key="3">
    <source>
        <dbReference type="Proteomes" id="UP000478090"/>
    </source>
</evidence>
<evidence type="ECO:0000313" key="2">
    <source>
        <dbReference type="EMBL" id="MYM38546.1"/>
    </source>
</evidence>
<sequence>MAACTVVNRDGSITIPAHIREMYGIKEGAEVQCVINGYQIELRITASCLPELTTTINSGYGLISSQMSSIDPHTGI</sequence>
<dbReference type="SUPFAM" id="SSF89447">
    <property type="entry name" value="AbrB/MazE/MraZ-like"/>
    <property type="match status" value="1"/>
</dbReference>
<name>A0ABW9VGA7_9BURK</name>
<dbReference type="InterPro" id="IPR037914">
    <property type="entry name" value="SpoVT-AbrB_sf"/>
</dbReference>
<feature type="domain" description="SpoVT-AbrB" evidence="1">
    <location>
        <begin position="7"/>
        <end position="39"/>
    </location>
</feature>
<dbReference type="EMBL" id="WWCM01000002">
    <property type="protein sequence ID" value="MYM38546.1"/>
    <property type="molecule type" value="Genomic_DNA"/>
</dbReference>
<gene>
    <name evidence="2" type="ORF">GTP27_04310</name>
</gene>
<dbReference type="NCBIfam" id="TIGR01439">
    <property type="entry name" value="lp_hng_hel_AbrB"/>
    <property type="match status" value="1"/>
</dbReference>
<dbReference type="InterPro" id="IPR007159">
    <property type="entry name" value="SpoVT-AbrB_dom"/>
</dbReference>
<dbReference type="Pfam" id="PF04014">
    <property type="entry name" value="MazE_antitoxin"/>
    <property type="match status" value="1"/>
</dbReference>
<evidence type="ECO:0000259" key="1">
    <source>
        <dbReference type="Pfam" id="PF04014"/>
    </source>
</evidence>
<dbReference type="RefSeq" id="WP_161037938.1">
    <property type="nucleotide sequence ID" value="NZ_WWCM01000002.1"/>
</dbReference>
<keyword evidence="3" id="KW-1185">Reference proteome</keyword>
<accession>A0ABW9VGA7</accession>
<proteinExistence type="predicted"/>
<dbReference type="Gene3D" id="2.10.260.10">
    <property type="match status" value="1"/>
</dbReference>
<dbReference type="Proteomes" id="UP000478090">
    <property type="component" value="Unassembled WGS sequence"/>
</dbReference>